<keyword evidence="7" id="KW-1185">Reference proteome</keyword>
<dbReference type="Proteomes" id="UP000005237">
    <property type="component" value="Unassembled WGS sequence"/>
</dbReference>
<feature type="domain" description="EGF-like" evidence="5">
    <location>
        <begin position="71"/>
        <end position="112"/>
    </location>
</feature>
<keyword evidence="3" id="KW-0812">Transmembrane</keyword>
<dbReference type="AlphaFoldDB" id="A0A8R1E004"/>
<dbReference type="InterPro" id="IPR000742">
    <property type="entry name" value="EGF"/>
</dbReference>
<name>A0A8R1E004_CAEJA</name>
<reference evidence="6" key="2">
    <citation type="submission" date="2022-06" db="UniProtKB">
        <authorList>
            <consortium name="EnsemblMetazoa"/>
        </authorList>
    </citation>
    <scope>IDENTIFICATION</scope>
    <source>
        <strain evidence="6">DF5081</strain>
    </source>
</reference>
<evidence type="ECO:0000256" key="2">
    <source>
        <dbReference type="SAM" id="MobiDB-lite"/>
    </source>
</evidence>
<comment type="caution">
    <text evidence="1">Lacks conserved residue(s) required for the propagation of feature annotation.</text>
</comment>
<accession>A0A8R1E004</accession>
<evidence type="ECO:0000313" key="6">
    <source>
        <dbReference type="EnsemblMetazoa" id="CJA17661.1"/>
    </source>
</evidence>
<sequence>MKTTYSLLALIFSLPSVALQKSYSNTSKAGLHDILLKMGHDTASYLGFGIKCRNGGRKTEDNSCICLEYFTGKECEKKVCINGGRLEKVIVPTVNHVCKCPYPAFITGEHCEKIKCANSGTLKTFPNGTQQCDCATSQLYGGMFCEKFLLSSGWVMAFIGLGLLLIVAFICSSNWFSKNRKHARRTTCPSNREHGAPSIGGRRVATHHRSAAHRSSSADDLISSERADHRRTTAYPEGLTQQYVVRLDTIPTFNPAMIGGVEPMVNLREQTEFGPPPSYDQAMSSNCVEPPRYTAKLS</sequence>
<keyword evidence="3" id="KW-0472">Membrane</keyword>
<keyword evidence="3" id="KW-1133">Transmembrane helix</keyword>
<dbReference type="PROSITE" id="PS50026">
    <property type="entry name" value="EGF_3"/>
    <property type="match status" value="1"/>
</dbReference>
<organism evidence="6 7">
    <name type="scientific">Caenorhabditis japonica</name>
    <dbReference type="NCBI Taxonomy" id="281687"/>
    <lineage>
        <taxon>Eukaryota</taxon>
        <taxon>Metazoa</taxon>
        <taxon>Ecdysozoa</taxon>
        <taxon>Nematoda</taxon>
        <taxon>Chromadorea</taxon>
        <taxon>Rhabditida</taxon>
        <taxon>Rhabditina</taxon>
        <taxon>Rhabditomorpha</taxon>
        <taxon>Rhabditoidea</taxon>
        <taxon>Rhabditidae</taxon>
        <taxon>Peloderinae</taxon>
        <taxon>Caenorhabditis</taxon>
    </lineage>
</organism>
<feature type="chain" id="PRO_5035748867" evidence="4">
    <location>
        <begin position="20"/>
        <end position="298"/>
    </location>
</feature>
<evidence type="ECO:0000259" key="5">
    <source>
        <dbReference type="PROSITE" id="PS50026"/>
    </source>
</evidence>
<keyword evidence="1" id="KW-0245">EGF-like domain</keyword>
<feature type="region of interest" description="Disordered" evidence="2">
    <location>
        <begin position="271"/>
        <end position="298"/>
    </location>
</feature>
<evidence type="ECO:0000256" key="3">
    <source>
        <dbReference type="SAM" id="Phobius"/>
    </source>
</evidence>
<feature type="region of interest" description="Disordered" evidence="2">
    <location>
        <begin position="182"/>
        <end position="235"/>
    </location>
</feature>
<reference evidence="7" key="1">
    <citation type="submission" date="2010-08" db="EMBL/GenBank/DDBJ databases">
        <authorList>
            <consortium name="Caenorhabditis japonica Sequencing Consortium"/>
            <person name="Wilson R.K."/>
        </authorList>
    </citation>
    <scope>NUCLEOTIDE SEQUENCE [LARGE SCALE GENOMIC DNA]</scope>
    <source>
        <strain evidence="7">DF5081</strain>
    </source>
</reference>
<proteinExistence type="predicted"/>
<dbReference type="Gene3D" id="2.10.25.10">
    <property type="entry name" value="Laminin"/>
    <property type="match status" value="1"/>
</dbReference>
<evidence type="ECO:0000256" key="4">
    <source>
        <dbReference type="SAM" id="SignalP"/>
    </source>
</evidence>
<evidence type="ECO:0000256" key="1">
    <source>
        <dbReference type="PROSITE-ProRule" id="PRU00076"/>
    </source>
</evidence>
<feature type="signal peptide" evidence="4">
    <location>
        <begin position="1"/>
        <end position="19"/>
    </location>
</feature>
<keyword evidence="4" id="KW-0732">Signal</keyword>
<dbReference type="EnsemblMetazoa" id="CJA17661.1">
    <property type="protein sequence ID" value="CJA17661.1"/>
    <property type="gene ID" value="WBGene00136865"/>
</dbReference>
<protein>
    <submittedName>
        <fullName evidence="6">EGF-like domain-containing protein</fullName>
    </submittedName>
</protein>
<evidence type="ECO:0000313" key="7">
    <source>
        <dbReference type="Proteomes" id="UP000005237"/>
    </source>
</evidence>
<feature type="transmembrane region" description="Helical" evidence="3">
    <location>
        <begin position="154"/>
        <end position="176"/>
    </location>
</feature>